<sequence>MIKFMEHTTRLYIESGRRNGSTVKSTDGPPGKNELAPPTVTSHYSPPPRVATPLPPEDFAYCEHMPDIPNTMQEEWYEEKARLVEVDPDIQNSIQEIEDLTKDLQLDIEDDEDAFRVLRGDLKMNRAPVQHPAYRNKIFGDKLFNVGAERRYPRTTSRERPPQTTLRQRRASVPRVNASRATQRSKPNFVPSKNFFTAGHETRRAAKSPRQFLDELRSNRAPILQNNFLKNPSARQSVDYYSSPATPDDLDIDKFLRANSKDGSAGSSNGSRLSTRSTPDGVLDDVKNAPSRTREFGPSYDDADELILKDIEQEFL</sequence>
<evidence type="ECO:0000256" key="1">
    <source>
        <dbReference type="SAM" id="MobiDB-lite"/>
    </source>
</evidence>
<evidence type="ECO:0000313" key="2">
    <source>
        <dbReference type="Proteomes" id="UP000694867"/>
    </source>
</evidence>
<name>A0AAJ6QWM1_9ACAR</name>
<feature type="compositionally biased region" description="Basic and acidic residues" evidence="1">
    <location>
        <begin position="151"/>
        <end position="161"/>
    </location>
</feature>
<organism evidence="2 3">
    <name type="scientific">Galendromus occidentalis</name>
    <name type="common">western predatory mite</name>
    <dbReference type="NCBI Taxonomy" id="34638"/>
    <lineage>
        <taxon>Eukaryota</taxon>
        <taxon>Metazoa</taxon>
        <taxon>Ecdysozoa</taxon>
        <taxon>Arthropoda</taxon>
        <taxon>Chelicerata</taxon>
        <taxon>Arachnida</taxon>
        <taxon>Acari</taxon>
        <taxon>Parasitiformes</taxon>
        <taxon>Mesostigmata</taxon>
        <taxon>Gamasina</taxon>
        <taxon>Phytoseioidea</taxon>
        <taxon>Phytoseiidae</taxon>
        <taxon>Typhlodrominae</taxon>
        <taxon>Galendromus</taxon>
    </lineage>
</organism>
<gene>
    <name evidence="3" type="primary">LOC100901080</name>
</gene>
<dbReference type="GeneID" id="100901080"/>
<feature type="compositionally biased region" description="Polar residues" evidence="1">
    <location>
        <begin position="261"/>
        <end position="278"/>
    </location>
</feature>
<feature type="region of interest" description="Disordered" evidence="1">
    <location>
        <begin position="259"/>
        <end position="300"/>
    </location>
</feature>
<dbReference type="RefSeq" id="XP_003746279.2">
    <property type="nucleotide sequence ID" value="XM_003746231.2"/>
</dbReference>
<keyword evidence="2" id="KW-1185">Reference proteome</keyword>
<reference evidence="3" key="1">
    <citation type="submission" date="2025-08" db="UniProtKB">
        <authorList>
            <consortium name="RefSeq"/>
        </authorList>
    </citation>
    <scope>IDENTIFICATION</scope>
</reference>
<feature type="region of interest" description="Disordered" evidence="1">
    <location>
        <begin position="151"/>
        <end position="209"/>
    </location>
</feature>
<feature type="region of interest" description="Disordered" evidence="1">
    <location>
        <begin position="13"/>
        <end position="55"/>
    </location>
</feature>
<proteinExistence type="predicted"/>
<dbReference type="AlphaFoldDB" id="A0AAJ6QWM1"/>
<evidence type="ECO:0000313" key="3">
    <source>
        <dbReference type="RefSeq" id="XP_003746279.2"/>
    </source>
</evidence>
<accession>A0AAJ6QWM1</accession>
<feature type="compositionally biased region" description="Pro residues" evidence="1">
    <location>
        <begin position="45"/>
        <end position="55"/>
    </location>
</feature>
<protein>
    <submittedName>
        <fullName evidence="3">Uncharacterized protein LOC100901080</fullName>
    </submittedName>
</protein>
<feature type="compositionally biased region" description="Basic and acidic residues" evidence="1">
    <location>
        <begin position="284"/>
        <end position="295"/>
    </location>
</feature>
<dbReference type="Proteomes" id="UP000694867">
    <property type="component" value="Unplaced"/>
</dbReference>
<dbReference type="KEGG" id="goe:100901080"/>